<feature type="region of interest" description="Disordered" evidence="1">
    <location>
        <begin position="198"/>
        <end position="226"/>
    </location>
</feature>
<sequence>MDINDLLNKPVTMKLTKDHIFTIKSSTFPDLLPDIFFRKAIEDGSFALLREKQLFISDEGCSIPVVTVNGIEFHIIEFHIFVKEDKGTEPEPREFEDKIASLVISAMQQRWAMKGTRRQSALDTQRALRIMSNIFNSLCIDTPLQCKIDNLARRRRMITSHTDKTLLTQDGKYYMRFVGSNERVLGIKLRSLRDAKRRSEEKRIARRQGVEMPKRTKPLPPVKQESPKLMQAPDTWFPVNTTQEPSSKRLKVASSPPEVKLACKGDGRGMHIMTFCNETFYAFAAAKLAEMGEKLAQAKAAMDADPESNHKYVYKHMDSAVDKLKEAVEKAKLADTIITPSASEGIQSHLWERVNPYKWRCYYSHAPIFTCNHFSFVVDVYHDRQLTMQHADAVHYIRPYTQRDNQHDHISSDELLKLIIEKSISHEVVDVDVWYNKQT</sequence>
<dbReference type="KEGG" id="gtt:GUITHDRAFT_146878"/>
<dbReference type="AlphaFoldDB" id="L1IF70"/>
<dbReference type="Proteomes" id="UP000011087">
    <property type="component" value="Unassembled WGS sequence"/>
</dbReference>
<protein>
    <submittedName>
        <fullName evidence="2 3">Uncharacterized protein</fullName>
    </submittedName>
</protein>
<evidence type="ECO:0000313" key="2">
    <source>
        <dbReference type="EMBL" id="EKX34868.1"/>
    </source>
</evidence>
<dbReference type="PaxDb" id="55529-EKX34868"/>
<dbReference type="RefSeq" id="XP_005821848.1">
    <property type="nucleotide sequence ID" value="XM_005821791.1"/>
</dbReference>
<reference evidence="3" key="3">
    <citation type="submission" date="2015-06" db="UniProtKB">
        <authorList>
            <consortium name="EnsemblProtists"/>
        </authorList>
    </citation>
    <scope>IDENTIFICATION</scope>
</reference>
<feature type="compositionally biased region" description="Basic and acidic residues" evidence="1">
    <location>
        <begin position="198"/>
        <end position="214"/>
    </location>
</feature>
<name>L1IF70_GUITC</name>
<dbReference type="HOGENOM" id="CLU_624769_0_0_1"/>
<accession>L1IF70</accession>
<organism evidence="2">
    <name type="scientific">Guillardia theta (strain CCMP2712)</name>
    <name type="common">Cryptophyte</name>
    <dbReference type="NCBI Taxonomy" id="905079"/>
    <lineage>
        <taxon>Eukaryota</taxon>
        <taxon>Cryptophyceae</taxon>
        <taxon>Pyrenomonadales</taxon>
        <taxon>Geminigeraceae</taxon>
        <taxon>Guillardia</taxon>
    </lineage>
</organism>
<evidence type="ECO:0000256" key="1">
    <source>
        <dbReference type="SAM" id="MobiDB-lite"/>
    </source>
</evidence>
<evidence type="ECO:0000313" key="3">
    <source>
        <dbReference type="EnsemblProtists" id="EKX34868"/>
    </source>
</evidence>
<proteinExistence type="predicted"/>
<dbReference type="EnsemblProtists" id="EKX34868">
    <property type="protein sequence ID" value="EKX34868"/>
    <property type="gene ID" value="GUITHDRAFT_146878"/>
</dbReference>
<dbReference type="GeneID" id="17291638"/>
<keyword evidence="4" id="KW-1185">Reference proteome</keyword>
<dbReference type="EMBL" id="JH993101">
    <property type="protein sequence ID" value="EKX34868.1"/>
    <property type="molecule type" value="Genomic_DNA"/>
</dbReference>
<gene>
    <name evidence="2" type="ORF">GUITHDRAFT_146878</name>
</gene>
<evidence type="ECO:0000313" key="4">
    <source>
        <dbReference type="Proteomes" id="UP000011087"/>
    </source>
</evidence>
<reference evidence="4" key="2">
    <citation type="submission" date="2012-11" db="EMBL/GenBank/DDBJ databases">
        <authorList>
            <person name="Kuo A."/>
            <person name="Curtis B.A."/>
            <person name="Tanifuji G."/>
            <person name="Burki F."/>
            <person name="Gruber A."/>
            <person name="Irimia M."/>
            <person name="Maruyama S."/>
            <person name="Arias M.C."/>
            <person name="Ball S.G."/>
            <person name="Gile G.H."/>
            <person name="Hirakawa Y."/>
            <person name="Hopkins J.F."/>
            <person name="Rensing S.A."/>
            <person name="Schmutz J."/>
            <person name="Symeonidi A."/>
            <person name="Elias M."/>
            <person name="Eveleigh R.J."/>
            <person name="Herman E.K."/>
            <person name="Klute M.J."/>
            <person name="Nakayama T."/>
            <person name="Obornik M."/>
            <person name="Reyes-Prieto A."/>
            <person name="Armbrust E.V."/>
            <person name="Aves S.J."/>
            <person name="Beiko R.G."/>
            <person name="Coutinho P."/>
            <person name="Dacks J.B."/>
            <person name="Durnford D.G."/>
            <person name="Fast N.M."/>
            <person name="Green B.R."/>
            <person name="Grisdale C."/>
            <person name="Hempe F."/>
            <person name="Henrissat B."/>
            <person name="Hoppner M.P."/>
            <person name="Ishida K.-I."/>
            <person name="Kim E."/>
            <person name="Koreny L."/>
            <person name="Kroth P.G."/>
            <person name="Liu Y."/>
            <person name="Malik S.-B."/>
            <person name="Maier U.G."/>
            <person name="McRose D."/>
            <person name="Mock T."/>
            <person name="Neilson J.A."/>
            <person name="Onodera N.T."/>
            <person name="Poole A.M."/>
            <person name="Pritham E.J."/>
            <person name="Richards T.A."/>
            <person name="Rocap G."/>
            <person name="Roy S.W."/>
            <person name="Sarai C."/>
            <person name="Schaack S."/>
            <person name="Shirato S."/>
            <person name="Slamovits C.H."/>
            <person name="Spencer D.F."/>
            <person name="Suzuki S."/>
            <person name="Worden A.Z."/>
            <person name="Zauner S."/>
            <person name="Barry K."/>
            <person name="Bell C."/>
            <person name="Bharti A.K."/>
            <person name="Crow J.A."/>
            <person name="Grimwood J."/>
            <person name="Kramer R."/>
            <person name="Lindquist E."/>
            <person name="Lucas S."/>
            <person name="Salamov A."/>
            <person name="McFadden G.I."/>
            <person name="Lane C.E."/>
            <person name="Keeling P.J."/>
            <person name="Gray M.W."/>
            <person name="Grigoriev I.V."/>
            <person name="Archibald J.M."/>
        </authorList>
    </citation>
    <scope>NUCLEOTIDE SEQUENCE</scope>
    <source>
        <strain evidence="4">CCMP2712</strain>
    </source>
</reference>
<reference evidence="2 4" key="1">
    <citation type="journal article" date="2012" name="Nature">
        <title>Algal genomes reveal evolutionary mosaicism and the fate of nucleomorphs.</title>
        <authorList>
            <consortium name="DOE Joint Genome Institute"/>
            <person name="Curtis B.A."/>
            <person name="Tanifuji G."/>
            <person name="Burki F."/>
            <person name="Gruber A."/>
            <person name="Irimia M."/>
            <person name="Maruyama S."/>
            <person name="Arias M.C."/>
            <person name="Ball S.G."/>
            <person name="Gile G.H."/>
            <person name="Hirakawa Y."/>
            <person name="Hopkins J.F."/>
            <person name="Kuo A."/>
            <person name="Rensing S.A."/>
            <person name="Schmutz J."/>
            <person name="Symeonidi A."/>
            <person name="Elias M."/>
            <person name="Eveleigh R.J."/>
            <person name="Herman E.K."/>
            <person name="Klute M.J."/>
            <person name="Nakayama T."/>
            <person name="Obornik M."/>
            <person name="Reyes-Prieto A."/>
            <person name="Armbrust E.V."/>
            <person name="Aves S.J."/>
            <person name="Beiko R.G."/>
            <person name="Coutinho P."/>
            <person name="Dacks J.B."/>
            <person name="Durnford D.G."/>
            <person name="Fast N.M."/>
            <person name="Green B.R."/>
            <person name="Grisdale C.J."/>
            <person name="Hempel F."/>
            <person name="Henrissat B."/>
            <person name="Hoppner M.P."/>
            <person name="Ishida K."/>
            <person name="Kim E."/>
            <person name="Koreny L."/>
            <person name="Kroth P.G."/>
            <person name="Liu Y."/>
            <person name="Malik S.B."/>
            <person name="Maier U.G."/>
            <person name="McRose D."/>
            <person name="Mock T."/>
            <person name="Neilson J.A."/>
            <person name="Onodera N.T."/>
            <person name="Poole A.M."/>
            <person name="Pritham E.J."/>
            <person name="Richards T.A."/>
            <person name="Rocap G."/>
            <person name="Roy S.W."/>
            <person name="Sarai C."/>
            <person name="Schaack S."/>
            <person name="Shirato S."/>
            <person name="Slamovits C.H."/>
            <person name="Spencer D.F."/>
            <person name="Suzuki S."/>
            <person name="Worden A.Z."/>
            <person name="Zauner S."/>
            <person name="Barry K."/>
            <person name="Bell C."/>
            <person name="Bharti A.K."/>
            <person name="Crow J.A."/>
            <person name="Grimwood J."/>
            <person name="Kramer R."/>
            <person name="Lindquist E."/>
            <person name="Lucas S."/>
            <person name="Salamov A."/>
            <person name="McFadden G.I."/>
            <person name="Lane C.E."/>
            <person name="Keeling P.J."/>
            <person name="Gray M.W."/>
            <person name="Grigoriev I.V."/>
            <person name="Archibald J.M."/>
        </authorList>
    </citation>
    <scope>NUCLEOTIDE SEQUENCE</scope>
    <source>
        <strain evidence="2 4">CCMP2712</strain>
    </source>
</reference>